<accession>A0ABV0QCK8</accession>
<reference evidence="1 2" key="1">
    <citation type="submission" date="2021-06" db="EMBL/GenBank/DDBJ databases">
        <authorList>
            <person name="Palmer J.M."/>
        </authorList>
    </citation>
    <scope>NUCLEOTIDE SEQUENCE [LARGE SCALE GENOMIC DNA]</scope>
    <source>
        <strain evidence="1 2">XC_2019</strain>
        <tissue evidence="1">Muscle</tissue>
    </source>
</reference>
<protein>
    <recommendedName>
        <fullName evidence="3">MHC class I antigen</fullName>
    </recommendedName>
</protein>
<dbReference type="EMBL" id="JAHRIN010008506">
    <property type="protein sequence ID" value="MEQ2193505.1"/>
    <property type="molecule type" value="Genomic_DNA"/>
</dbReference>
<proteinExistence type="predicted"/>
<evidence type="ECO:0000313" key="1">
    <source>
        <dbReference type="EMBL" id="MEQ2193505.1"/>
    </source>
</evidence>
<sequence>MPESLLGVTVVETSVAGPLLEVVPGNVAGQQSLLEEQGGSAWHLGLCWIMEITSVDDLHSAAHLDCTEWTQEAVAFLQVRKLLVSSYLQ</sequence>
<evidence type="ECO:0008006" key="3">
    <source>
        <dbReference type="Google" id="ProtNLM"/>
    </source>
</evidence>
<organism evidence="1 2">
    <name type="scientific">Xenoophorus captivus</name>
    <dbReference type="NCBI Taxonomy" id="1517983"/>
    <lineage>
        <taxon>Eukaryota</taxon>
        <taxon>Metazoa</taxon>
        <taxon>Chordata</taxon>
        <taxon>Craniata</taxon>
        <taxon>Vertebrata</taxon>
        <taxon>Euteleostomi</taxon>
        <taxon>Actinopterygii</taxon>
        <taxon>Neopterygii</taxon>
        <taxon>Teleostei</taxon>
        <taxon>Neoteleostei</taxon>
        <taxon>Acanthomorphata</taxon>
        <taxon>Ovalentaria</taxon>
        <taxon>Atherinomorphae</taxon>
        <taxon>Cyprinodontiformes</taxon>
        <taxon>Goodeidae</taxon>
        <taxon>Xenoophorus</taxon>
    </lineage>
</organism>
<comment type="caution">
    <text evidence="1">The sequence shown here is derived from an EMBL/GenBank/DDBJ whole genome shotgun (WGS) entry which is preliminary data.</text>
</comment>
<dbReference type="Proteomes" id="UP001434883">
    <property type="component" value="Unassembled WGS sequence"/>
</dbReference>
<name>A0ABV0QCK8_9TELE</name>
<evidence type="ECO:0000313" key="2">
    <source>
        <dbReference type="Proteomes" id="UP001434883"/>
    </source>
</evidence>
<gene>
    <name evidence="1" type="ORF">XENOCAPTIV_000362</name>
</gene>
<keyword evidence="2" id="KW-1185">Reference proteome</keyword>